<sequence length="128" mass="14475">MASGQTWAVGEWLDMYGIAASQVARQIASRTNQFDLQTLFHVQAARGEVQPLEILDHGRLRCRGSRQRSQGNLNYVNDVVPMTGMERLLCVVAPVSPWTLDMTASATWRWRRCMAIMLLGPLPRPQYT</sequence>
<evidence type="ECO:0000313" key="1">
    <source>
        <dbReference type="EMBL" id="EDU45179.1"/>
    </source>
</evidence>
<dbReference type="AlphaFoldDB" id="B2VZ16"/>
<dbReference type="EMBL" id="DS231616">
    <property type="protein sequence ID" value="EDU45179.1"/>
    <property type="molecule type" value="Genomic_DNA"/>
</dbReference>
<reference evidence="2" key="1">
    <citation type="journal article" date="2013" name="G3 (Bethesda)">
        <title>Comparative genomics of a plant-pathogenic fungus, Pyrenophora tritici-repentis, reveals transduplication and the impact of repeat elements on pathogenicity and population divergence.</title>
        <authorList>
            <person name="Manning V.A."/>
            <person name="Pandelova I."/>
            <person name="Dhillon B."/>
            <person name="Wilhelm L.J."/>
            <person name="Goodwin S.B."/>
            <person name="Berlin A.M."/>
            <person name="Figueroa M."/>
            <person name="Freitag M."/>
            <person name="Hane J.K."/>
            <person name="Henrissat B."/>
            <person name="Holman W.H."/>
            <person name="Kodira C.D."/>
            <person name="Martin J."/>
            <person name="Oliver R.P."/>
            <person name="Robbertse B."/>
            <person name="Schackwitz W."/>
            <person name="Schwartz D.C."/>
            <person name="Spatafora J.W."/>
            <person name="Turgeon B.G."/>
            <person name="Yandava C."/>
            <person name="Young S."/>
            <person name="Zhou S."/>
            <person name="Zeng Q."/>
            <person name="Grigoriev I.V."/>
            <person name="Ma L.-J."/>
            <person name="Ciuffetti L.M."/>
        </authorList>
    </citation>
    <scope>NUCLEOTIDE SEQUENCE [LARGE SCALE GENOMIC DNA]</scope>
    <source>
        <strain evidence="2">Pt-1C-BFP</strain>
    </source>
</reference>
<evidence type="ECO:0000313" key="2">
    <source>
        <dbReference type="Proteomes" id="UP000001471"/>
    </source>
</evidence>
<name>B2VZ16_PYRTR</name>
<dbReference type="Proteomes" id="UP000001471">
    <property type="component" value="Unassembled WGS sequence"/>
</dbReference>
<protein>
    <submittedName>
        <fullName evidence="1">Uncharacterized protein</fullName>
    </submittedName>
</protein>
<proteinExistence type="predicted"/>
<accession>B2VZ16</accession>
<dbReference type="InParanoid" id="B2VZ16"/>
<gene>
    <name evidence="1" type="ORF">PTRG_02656</name>
</gene>
<dbReference type="HOGENOM" id="CLU_1960705_0_0_1"/>
<organism evidence="1 2">
    <name type="scientific">Pyrenophora tritici-repentis (strain Pt-1C-BFP)</name>
    <name type="common">Wheat tan spot fungus</name>
    <name type="synonym">Drechslera tritici-repentis</name>
    <dbReference type="NCBI Taxonomy" id="426418"/>
    <lineage>
        <taxon>Eukaryota</taxon>
        <taxon>Fungi</taxon>
        <taxon>Dikarya</taxon>
        <taxon>Ascomycota</taxon>
        <taxon>Pezizomycotina</taxon>
        <taxon>Dothideomycetes</taxon>
        <taxon>Pleosporomycetidae</taxon>
        <taxon>Pleosporales</taxon>
        <taxon>Pleosporineae</taxon>
        <taxon>Pleosporaceae</taxon>
        <taxon>Pyrenophora</taxon>
    </lineage>
</organism>